<dbReference type="eggNOG" id="KOG2886">
    <property type="taxonomic scope" value="Eukaryota"/>
</dbReference>
<dbReference type="OMA" id="WYGFSLA"/>
<dbReference type="Pfam" id="PF13664">
    <property type="entry name" value="DUF4149"/>
    <property type="match status" value="1"/>
</dbReference>
<dbReference type="InterPro" id="IPR053009">
    <property type="entry name" value="Xanthocillin_Biosynth-Assoc"/>
</dbReference>
<dbReference type="PANTHER" id="PTHR23241:SF102">
    <property type="entry name" value="LD23009P"/>
    <property type="match status" value="1"/>
</dbReference>
<feature type="domain" description="TMEM205-like" evidence="7">
    <location>
        <begin position="2"/>
        <end position="87"/>
    </location>
</feature>
<feature type="transmembrane region" description="Helical" evidence="6">
    <location>
        <begin position="132"/>
        <end position="152"/>
    </location>
</feature>
<feature type="compositionally biased region" description="Basic and acidic residues" evidence="5">
    <location>
        <begin position="86"/>
        <end position="109"/>
    </location>
</feature>
<dbReference type="PANTHER" id="PTHR23241">
    <property type="entry name" value="LATE EMBRYOGENESIS ABUNDANT PLANTS LEA-RELATED"/>
    <property type="match status" value="1"/>
</dbReference>
<dbReference type="AlphaFoldDB" id="U1G7A0"/>
<proteinExistence type="predicted"/>
<dbReference type="InterPro" id="IPR025423">
    <property type="entry name" value="TMEM205-like"/>
</dbReference>
<name>U1G7A0_ENDPU</name>
<keyword evidence="4 6" id="KW-0472">Membrane</keyword>
<feature type="transmembrane region" description="Helical" evidence="6">
    <location>
        <begin position="60"/>
        <end position="79"/>
    </location>
</feature>
<keyword evidence="9" id="KW-1185">Reference proteome</keyword>
<protein>
    <recommendedName>
        <fullName evidence="7">TMEM205-like domain-containing protein</fullName>
    </recommendedName>
</protein>
<evidence type="ECO:0000256" key="5">
    <source>
        <dbReference type="SAM" id="MobiDB-lite"/>
    </source>
</evidence>
<reference evidence="9" key="1">
    <citation type="journal article" date="2014" name="BMC Genomics">
        <title>Genome characteristics reveal the impact of lichenization on lichen-forming fungus Endocarpon pusillum Hedwig (Verrucariales, Ascomycota).</title>
        <authorList>
            <person name="Wang Y.-Y."/>
            <person name="Liu B."/>
            <person name="Zhang X.-Y."/>
            <person name="Zhou Q.-M."/>
            <person name="Zhang T."/>
            <person name="Li H."/>
            <person name="Yu Y.-F."/>
            <person name="Zhang X.-L."/>
            <person name="Hao X.-Y."/>
            <person name="Wang M."/>
            <person name="Wang L."/>
            <person name="Wei J.-C."/>
        </authorList>
    </citation>
    <scope>NUCLEOTIDE SEQUENCE [LARGE SCALE GENOMIC DNA]</scope>
    <source>
        <strain evidence="9">Z07020 / HMAS-L-300199</strain>
    </source>
</reference>
<comment type="subcellular location">
    <subcellularLocation>
        <location evidence="1">Membrane</location>
    </subcellularLocation>
</comment>
<dbReference type="Proteomes" id="UP000019373">
    <property type="component" value="Unassembled WGS sequence"/>
</dbReference>
<keyword evidence="3 6" id="KW-1133">Transmembrane helix</keyword>
<dbReference type="GO" id="GO:0016020">
    <property type="term" value="C:membrane"/>
    <property type="evidence" value="ECO:0007669"/>
    <property type="project" value="UniProtKB-SubCell"/>
</dbReference>
<accession>U1G7A0</accession>
<evidence type="ECO:0000313" key="8">
    <source>
        <dbReference type="EMBL" id="ERF73282.1"/>
    </source>
</evidence>
<keyword evidence="2 6" id="KW-0812">Transmembrane</keyword>
<evidence type="ECO:0000256" key="3">
    <source>
        <dbReference type="ARBA" id="ARBA00022989"/>
    </source>
</evidence>
<organism evidence="8 9">
    <name type="scientific">Endocarpon pusillum (strain Z07020 / HMAS-L-300199)</name>
    <name type="common">Lichen-forming fungus</name>
    <dbReference type="NCBI Taxonomy" id="1263415"/>
    <lineage>
        <taxon>Eukaryota</taxon>
        <taxon>Fungi</taxon>
        <taxon>Dikarya</taxon>
        <taxon>Ascomycota</taxon>
        <taxon>Pezizomycotina</taxon>
        <taxon>Eurotiomycetes</taxon>
        <taxon>Chaetothyriomycetidae</taxon>
        <taxon>Verrucariales</taxon>
        <taxon>Verrucariaceae</taxon>
        <taxon>Endocarpon</taxon>
    </lineage>
</organism>
<feature type="region of interest" description="Disordered" evidence="5">
    <location>
        <begin position="86"/>
        <end position="113"/>
    </location>
</feature>
<evidence type="ECO:0000256" key="4">
    <source>
        <dbReference type="ARBA" id="ARBA00023136"/>
    </source>
</evidence>
<feature type="transmembrane region" description="Helical" evidence="6">
    <location>
        <begin position="21"/>
        <end position="40"/>
    </location>
</feature>
<evidence type="ECO:0000256" key="2">
    <source>
        <dbReference type="ARBA" id="ARBA00022692"/>
    </source>
</evidence>
<dbReference type="EMBL" id="KE720961">
    <property type="protein sequence ID" value="ERF73282.1"/>
    <property type="molecule type" value="Genomic_DNA"/>
</dbReference>
<gene>
    <name evidence="8" type="ORF">EPUS_03114</name>
</gene>
<dbReference type="HOGENOM" id="CLU_094297_2_1_1"/>
<dbReference type="RefSeq" id="XP_007801055.1">
    <property type="nucleotide sequence ID" value="XM_007802864.1"/>
</dbReference>
<evidence type="ECO:0000313" key="9">
    <source>
        <dbReference type="Proteomes" id="UP000019373"/>
    </source>
</evidence>
<sequence length="163" mass="18565">MTKLCFRYLPRPQFTNLNKHVFPVYFSLQLGLVLLTAATYPPQSLLSLVRQGHWSEYMPLALNVLMAALNAGVYGPRTLKLMVERTHQETRDGARKARPDVPAQDRELPEQQQTDTVVSDAMRLLKRTFSTSHAMAIHLNMIAMIATVWYGFSLASRVQFTLE</sequence>
<dbReference type="OrthoDB" id="1641132at2759"/>
<evidence type="ECO:0000256" key="1">
    <source>
        <dbReference type="ARBA" id="ARBA00004370"/>
    </source>
</evidence>
<evidence type="ECO:0000256" key="6">
    <source>
        <dbReference type="SAM" id="Phobius"/>
    </source>
</evidence>
<dbReference type="GeneID" id="19238162"/>
<evidence type="ECO:0000259" key="7">
    <source>
        <dbReference type="Pfam" id="PF13664"/>
    </source>
</evidence>